<dbReference type="PRINTS" id="PR00502">
    <property type="entry name" value="NUDIXFAMILY"/>
</dbReference>
<protein>
    <recommendedName>
        <fullName evidence="5">Nudix hydrolase domain-containing protein</fullName>
    </recommendedName>
</protein>
<dbReference type="PROSITE" id="PS51462">
    <property type="entry name" value="NUDIX"/>
    <property type="match status" value="1"/>
</dbReference>
<proteinExistence type="inferred from homology"/>
<accession>A0A8C5NJL5</accession>
<dbReference type="GO" id="GO:0005829">
    <property type="term" value="C:cytosol"/>
    <property type="evidence" value="ECO:0007669"/>
    <property type="project" value="TreeGrafter"/>
</dbReference>
<reference evidence="6" key="2">
    <citation type="submission" date="2025-09" db="UniProtKB">
        <authorList>
            <consortium name="Ensembl"/>
        </authorList>
    </citation>
    <scope>IDENTIFICATION</scope>
</reference>
<dbReference type="GO" id="GO:0019693">
    <property type="term" value="P:ribose phosphate metabolic process"/>
    <property type="evidence" value="ECO:0007669"/>
    <property type="project" value="TreeGrafter"/>
</dbReference>
<keyword evidence="3 4" id="KW-0378">Hydrolase</keyword>
<evidence type="ECO:0000313" key="6">
    <source>
        <dbReference type="Ensembl" id="ENSJHYP00000003995.1"/>
    </source>
</evidence>
<dbReference type="Ensembl" id="ENSJHYT00000004922.1">
    <property type="protein sequence ID" value="ENSJHYP00000003995.1"/>
    <property type="gene ID" value="ENSJHYG00000003303.1"/>
</dbReference>
<evidence type="ECO:0000256" key="1">
    <source>
        <dbReference type="ARBA" id="ARBA00001946"/>
    </source>
</evidence>
<reference evidence="6" key="1">
    <citation type="submission" date="2025-08" db="UniProtKB">
        <authorList>
            <consortium name="Ensembl"/>
        </authorList>
    </citation>
    <scope>IDENTIFICATION</scope>
</reference>
<organism evidence="6 7">
    <name type="scientific">Junco hyemalis</name>
    <name type="common">Dark-eyed junco</name>
    <dbReference type="NCBI Taxonomy" id="40217"/>
    <lineage>
        <taxon>Eukaryota</taxon>
        <taxon>Metazoa</taxon>
        <taxon>Chordata</taxon>
        <taxon>Craniata</taxon>
        <taxon>Vertebrata</taxon>
        <taxon>Euteleostomi</taxon>
        <taxon>Archelosauria</taxon>
        <taxon>Archosauria</taxon>
        <taxon>Dinosauria</taxon>
        <taxon>Saurischia</taxon>
        <taxon>Theropoda</taxon>
        <taxon>Coelurosauria</taxon>
        <taxon>Aves</taxon>
        <taxon>Neognathae</taxon>
        <taxon>Neoaves</taxon>
        <taxon>Telluraves</taxon>
        <taxon>Australaves</taxon>
        <taxon>Passeriformes</taxon>
        <taxon>Passerellidae</taxon>
        <taxon>Junco</taxon>
    </lineage>
</organism>
<evidence type="ECO:0000256" key="2">
    <source>
        <dbReference type="ARBA" id="ARBA00005582"/>
    </source>
</evidence>
<dbReference type="AlphaFoldDB" id="A0A8C5NJL5"/>
<dbReference type="InterPro" id="IPR020476">
    <property type="entry name" value="Nudix_hydrolase"/>
</dbReference>
<dbReference type="PANTHER" id="PTHR11839">
    <property type="entry name" value="UDP/ADP-SUGAR PYROPHOSPHATASE"/>
    <property type="match status" value="1"/>
</dbReference>
<dbReference type="Gene3D" id="3.90.79.10">
    <property type="entry name" value="Nucleoside Triphosphate Pyrophosphohydrolase"/>
    <property type="match status" value="1"/>
</dbReference>
<dbReference type="Pfam" id="PF00293">
    <property type="entry name" value="NUDIX"/>
    <property type="match status" value="1"/>
</dbReference>
<dbReference type="InterPro" id="IPR015797">
    <property type="entry name" value="NUDIX_hydrolase-like_dom_sf"/>
</dbReference>
<evidence type="ECO:0000313" key="7">
    <source>
        <dbReference type="Proteomes" id="UP000694408"/>
    </source>
</evidence>
<comment type="cofactor">
    <cofactor evidence="1">
        <name>Mg(2+)</name>
        <dbReference type="ChEBI" id="CHEBI:18420"/>
    </cofactor>
</comment>
<comment type="similarity">
    <text evidence="2 4">Belongs to the Nudix hydrolase family.</text>
</comment>
<dbReference type="PROSITE" id="PS00893">
    <property type="entry name" value="NUDIX_BOX"/>
    <property type="match status" value="1"/>
</dbReference>
<evidence type="ECO:0000256" key="4">
    <source>
        <dbReference type="RuleBase" id="RU003476"/>
    </source>
</evidence>
<dbReference type="Proteomes" id="UP000694408">
    <property type="component" value="Unplaced"/>
</dbReference>
<feature type="domain" description="Nudix hydrolase" evidence="5">
    <location>
        <begin position="40"/>
        <end position="168"/>
    </location>
</feature>
<dbReference type="SUPFAM" id="SSF55811">
    <property type="entry name" value="Nudix"/>
    <property type="match status" value="1"/>
</dbReference>
<dbReference type="InterPro" id="IPR020084">
    <property type="entry name" value="NUDIX_hydrolase_CS"/>
</dbReference>
<evidence type="ECO:0000256" key="3">
    <source>
        <dbReference type="ARBA" id="ARBA00022801"/>
    </source>
</evidence>
<dbReference type="PANTHER" id="PTHR11839:SF18">
    <property type="entry name" value="NUDIX HYDROLASE DOMAIN-CONTAINING PROTEIN"/>
    <property type="match status" value="1"/>
</dbReference>
<dbReference type="GO" id="GO:0006753">
    <property type="term" value="P:nucleoside phosphate metabolic process"/>
    <property type="evidence" value="ECO:0007669"/>
    <property type="project" value="TreeGrafter"/>
</dbReference>
<sequence>MKESTQKIKSTKVFDGKLLKVYKDEVLCPNNDKATREYVIHCKAAAILPITDQGKIILEKQYRYPISKEYIEVPAGKANDGESIEDTAKRELEEETGLKASKLIKVGEIYPACAYSTEDITLFIAKNLKEGNIHRDEDEFIELITVDSKEFIKMCLDGRITDAKTIALAFYYQQSLLN</sequence>
<name>A0A8C5NJL5_JUNHY</name>
<dbReference type="InterPro" id="IPR000086">
    <property type="entry name" value="NUDIX_hydrolase_dom"/>
</dbReference>
<dbReference type="GO" id="GO:0016462">
    <property type="term" value="F:pyrophosphatase activity"/>
    <property type="evidence" value="ECO:0007669"/>
    <property type="project" value="UniProtKB-ARBA"/>
</dbReference>
<evidence type="ECO:0000259" key="5">
    <source>
        <dbReference type="PROSITE" id="PS51462"/>
    </source>
</evidence>
<keyword evidence="7" id="KW-1185">Reference proteome</keyword>